<protein>
    <submittedName>
        <fullName evidence="1">Protein TRIGALACTOSYLDIACYLGLYCEROL 4</fullName>
    </submittedName>
</protein>
<organism evidence="1 2">
    <name type="scientific">Pyrus ussuriensis x Pyrus communis</name>
    <dbReference type="NCBI Taxonomy" id="2448454"/>
    <lineage>
        <taxon>Eukaryota</taxon>
        <taxon>Viridiplantae</taxon>
        <taxon>Streptophyta</taxon>
        <taxon>Embryophyta</taxon>
        <taxon>Tracheophyta</taxon>
        <taxon>Spermatophyta</taxon>
        <taxon>Magnoliopsida</taxon>
        <taxon>eudicotyledons</taxon>
        <taxon>Gunneridae</taxon>
        <taxon>Pentapetalae</taxon>
        <taxon>rosids</taxon>
        <taxon>fabids</taxon>
        <taxon>Rosales</taxon>
        <taxon>Rosaceae</taxon>
        <taxon>Amygdaloideae</taxon>
        <taxon>Maleae</taxon>
        <taxon>Pyrus</taxon>
    </lineage>
</organism>
<dbReference type="EMBL" id="SMOL01000781">
    <property type="protein sequence ID" value="KAB2595277.1"/>
    <property type="molecule type" value="Genomic_DNA"/>
</dbReference>
<dbReference type="InterPro" id="IPR044160">
    <property type="entry name" value="TGD4-like"/>
</dbReference>
<dbReference type="GO" id="GO:1990052">
    <property type="term" value="P:ER to chloroplast lipid transport"/>
    <property type="evidence" value="ECO:0007669"/>
    <property type="project" value="InterPro"/>
</dbReference>
<dbReference type="GO" id="GO:0034196">
    <property type="term" value="P:acylglycerol transport"/>
    <property type="evidence" value="ECO:0007669"/>
    <property type="project" value="InterPro"/>
</dbReference>
<dbReference type="GO" id="GO:0070300">
    <property type="term" value="F:phosphatidic acid binding"/>
    <property type="evidence" value="ECO:0007669"/>
    <property type="project" value="InterPro"/>
</dbReference>
<dbReference type="GO" id="GO:0009941">
    <property type="term" value="C:chloroplast envelope"/>
    <property type="evidence" value="ECO:0007669"/>
    <property type="project" value="TreeGrafter"/>
</dbReference>
<reference evidence="1 2" key="1">
    <citation type="submission" date="2019-09" db="EMBL/GenBank/DDBJ databases">
        <authorList>
            <person name="Ou C."/>
        </authorList>
    </citation>
    <scope>NUCLEOTIDE SEQUENCE [LARGE SCALE GENOMIC DNA]</scope>
    <source>
        <strain evidence="1">S2</strain>
        <tissue evidence="1">Leaf</tissue>
    </source>
</reference>
<dbReference type="Proteomes" id="UP000327157">
    <property type="component" value="Chromosome 7"/>
</dbReference>
<evidence type="ECO:0000313" key="2">
    <source>
        <dbReference type="Proteomes" id="UP000327157"/>
    </source>
</evidence>
<dbReference type="PANTHER" id="PTHR34954">
    <property type="entry name" value="EXPRESSED PROTEIN"/>
    <property type="match status" value="1"/>
</dbReference>
<keyword evidence="2" id="KW-1185">Reference proteome</keyword>
<name>A0A5N5EWZ9_9ROSA</name>
<reference evidence="1 2" key="3">
    <citation type="submission" date="2019-11" db="EMBL/GenBank/DDBJ databases">
        <title>A de novo genome assembly of a pear dwarfing rootstock.</title>
        <authorList>
            <person name="Wang F."/>
            <person name="Wang J."/>
            <person name="Li S."/>
            <person name="Zhang Y."/>
            <person name="Fang M."/>
            <person name="Ma L."/>
            <person name="Zhao Y."/>
            <person name="Jiang S."/>
        </authorList>
    </citation>
    <scope>NUCLEOTIDE SEQUENCE [LARGE SCALE GENOMIC DNA]</scope>
    <source>
        <strain evidence="1">S2</strain>
        <tissue evidence="1">Leaf</tissue>
    </source>
</reference>
<dbReference type="OrthoDB" id="1674959at2759"/>
<gene>
    <name evidence="1" type="ORF">D8674_030727</name>
</gene>
<comment type="caution">
    <text evidence="1">The sequence shown here is derived from an EMBL/GenBank/DDBJ whole genome shotgun (WGS) entry which is preliminary data.</text>
</comment>
<accession>A0A5N5EWZ9</accession>
<dbReference type="PANTHER" id="PTHR34954:SF3">
    <property type="entry name" value="EXPRESSED PROTEIN"/>
    <property type="match status" value="1"/>
</dbReference>
<evidence type="ECO:0000313" key="1">
    <source>
        <dbReference type="EMBL" id="KAB2595277.1"/>
    </source>
</evidence>
<reference evidence="2" key="2">
    <citation type="submission" date="2019-10" db="EMBL/GenBank/DDBJ databases">
        <title>A de novo genome assembly of a pear dwarfing rootstock.</title>
        <authorList>
            <person name="Wang F."/>
            <person name="Wang J."/>
            <person name="Li S."/>
            <person name="Zhang Y."/>
            <person name="Fang M."/>
            <person name="Ma L."/>
            <person name="Zhao Y."/>
            <person name="Jiang S."/>
        </authorList>
    </citation>
    <scope>NUCLEOTIDE SEQUENCE [LARGE SCALE GENOMIC DNA]</scope>
</reference>
<sequence>MPFPTFSSGQWWHYIFVAVDMKGDEDNSRSNKKRNPFSADFFGSLCYTFQHGKLIELYGDLTRIDSRLDICLASALAKRVIYGLKSSSANSAKDLVSSPRINIIFQQQVFLFIP</sequence>
<proteinExistence type="predicted"/>
<dbReference type="AlphaFoldDB" id="A0A5N5EWZ9"/>